<evidence type="ECO:0000259" key="3">
    <source>
        <dbReference type="Pfam" id="PF05567"/>
    </source>
</evidence>
<evidence type="ECO:0000313" key="5">
    <source>
        <dbReference type="Proteomes" id="UP000054976"/>
    </source>
</evidence>
<dbReference type="GO" id="GO:0046872">
    <property type="term" value="F:metal ion binding"/>
    <property type="evidence" value="ECO:0007669"/>
    <property type="project" value="UniProtKB-KW"/>
</dbReference>
<dbReference type="OrthoDB" id="7156875at2"/>
<dbReference type="AlphaFoldDB" id="A0A0U9HWQ4"/>
<keyword evidence="5" id="KW-1185">Reference proteome</keyword>
<dbReference type="RefSeq" id="WP_059176905.1">
    <property type="nucleotide sequence ID" value="NZ_BCNO01000002.1"/>
</dbReference>
<dbReference type="InterPro" id="IPR036465">
    <property type="entry name" value="vWFA_dom_sf"/>
</dbReference>
<gene>
    <name evidence="4" type="ORF">TAGGR_2366</name>
</gene>
<dbReference type="Pfam" id="PF05567">
    <property type="entry name" value="T4P_PilY1"/>
    <property type="match status" value="1"/>
</dbReference>
<evidence type="ECO:0000313" key="4">
    <source>
        <dbReference type="EMBL" id="GAQ95473.1"/>
    </source>
</evidence>
<dbReference type="Proteomes" id="UP000054976">
    <property type="component" value="Unassembled WGS sequence"/>
</dbReference>
<name>A0A0U9HWQ4_9BACT</name>
<comment type="caution">
    <text evidence="4">The sequence shown here is derived from an EMBL/GenBank/DDBJ whole genome shotgun (WGS) entry which is preliminary data.</text>
</comment>
<dbReference type="InterPro" id="IPR008707">
    <property type="entry name" value="B-propeller_PilY1"/>
</dbReference>
<organism evidence="4 5">
    <name type="scientific">Thermodesulfovibrio aggregans</name>
    <dbReference type="NCBI Taxonomy" id="86166"/>
    <lineage>
        <taxon>Bacteria</taxon>
        <taxon>Pseudomonadati</taxon>
        <taxon>Nitrospirota</taxon>
        <taxon>Thermodesulfovibrionia</taxon>
        <taxon>Thermodesulfovibrionales</taxon>
        <taxon>Thermodesulfovibrionaceae</taxon>
        <taxon>Thermodesulfovibrio</taxon>
    </lineage>
</organism>
<dbReference type="PROSITE" id="PS00018">
    <property type="entry name" value="EF_HAND_1"/>
    <property type="match status" value="1"/>
</dbReference>
<keyword evidence="2" id="KW-0106">Calcium</keyword>
<reference evidence="5" key="1">
    <citation type="submission" date="2016-01" db="EMBL/GenBank/DDBJ databases">
        <title>Draft genome sequence of Thermodesulfovibrio aggregans strain TGE-P1.</title>
        <authorList>
            <person name="Sekiguchi Y."/>
            <person name="Ohashi A."/>
            <person name="Matsuura N."/>
            <person name="Tourlousse M.D."/>
        </authorList>
    </citation>
    <scope>NUCLEOTIDE SEQUENCE [LARGE SCALE GENOMIC DNA]</scope>
    <source>
        <strain evidence="5">TGE-P1</strain>
    </source>
</reference>
<dbReference type="EMBL" id="BCNO01000002">
    <property type="protein sequence ID" value="GAQ95473.1"/>
    <property type="molecule type" value="Genomic_DNA"/>
</dbReference>
<keyword evidence="1" id="KW-0479">Metal-binding</keyword>
<evidence type="ECO:0000256" key="1">
    <source>
        <dbReference type="ARBA" id="ARBA00022723"/>
    </source>
</evidence>
<protein>
    <submittedName>
        <fullName evidence="4">Type IV pilus assembly protein PilY1</fullName>
    </submittedName>
</protein>
<dbReference type="Gene3D" id="3.40.50.410">
    <property type="entry name" value="von Willebrand factor, type A domain"/>
    <property type="match status" value="1"/>
</dbReference>
<evidence type="ECO:0000256" key="2">
    <source>
        <dbReference type="ARBA" id="ARBA00022837"/>
    </source>
</evidence>
<proteinExistence type="predicted"/>
<feature type="domain" description="PilY1 beta-propeller" evidence="3">
    <location>
        <begin position="707"/>
        <end position="1054"/>
    </location>
</feature>
<dbReference type="STRING" id="86166.TAGGR_2366"/>
<accession>A0A0U9HWQ4</accession>
<sequence length="1243" mass="136879">MKKLHFLIFFLIVTFIFMKGSTSGDVQMINYCYTPPSISQDVKPDVLFVMDFSGSMQFPTYVNCDFKGYTNKVADCGTSTATSSTTWKYNPSQTYSGYFEPNKCYEYSSNNFTEKQCDCSNKIGSSSCISGNLLNWITTTRIDIARKVLTGGRSSSSGGNTFLDSEGAEYTINDENLKCTFTISANVTTNRNITIENYNGKCPLGNKTISNANIQIRASDPNSIKGIIHDFCDTTDLNGQINEKCKLIMEFMVFASDDREGQIKVGKNATISNLISAINNETPYYGTPTGEALWEAYDYFKQSNDHSYAANSAYISRGNGNVDPYYDGSGNNATPVWCRKSFVLLLSDGAWNGNVDPVVPARTMHLNDLRDDLLGKQTVYTYAIYAFGDLEAQTKLEGRQAMITTAIFGGFEDSDANGWPYPFTNYPQNSRKITYPLPQCNPSGSWNSKCAEWDTYNNTTKDGLPYNFYEADDANTLRTALLNALTDILRRASSGATVATISSQTGFSSLLIQPYYYPRYQTSEGQELGWLGFLRSLWVDLRQNIREDTVINKILDVLGSTFDKIIKFITVEQETKVAVLEGETESGSNACTLETTKELTEIKPVFDSSCWLCNVNPDSRTIKYNTGSGLTDFTTSVASSLRPIWQAVDSSIDSDTKASCLIRYLRGENVSGVSGCSGLPFVNRPREINLSTNQICPGMSGTKTWKLGDIIHSSPTVVSNQPVNIYHKKYGDTSYAAFINGDNYRNRPSILFVGANDGMLHAFRIGTIVSQPSLSQPAKLKNAPDDDGTDKIGKEEWAFIPRNALPYLAWYGKQEFKDCHVPTVDYRTFVFDAKVNGEWRTLLLGVMGFGGKALPENNPQYSSSIFVLDITDPTNPSLKWERTLPDNTLTLSFPAVVKIGNNWYVVAGTGPKDPRGTQFTTAKLYFFNLNDGSDARQPIIVESGLNAAIGDLMPTDADFDYSDDAIYFGTYTMNSGNFYRLVIKNGLANATLSRAVTVGAPIFAAPTFTKDENGKFWVFFGTGRYLTDADRSIGYTNYLIGYKDPCWNGSCTTTFTVGNFTNTTNLTVQAKITEIRKICECNASSCGLVDVAYKTTPLTYYEEVPTGCYITLTNPKEAIFSQPLIYGGILDALSFEPSNDICIPGGITKLITLNYKTCTANPIPAVYSSQAVQGNIAVGETVTMLPKITLGAGSPPFGNPFQILATPEGEIKKFIQLSTAKLPEIIQSGGTGGSGRFISWIEK</sequence>
<dbReference type="InterPro" id="IPR018247">
    <property type="entry name" value="EF_Hand_1_Ca_BS"/>
</dbReference>